<dbReference type="GO" id="GO:0071014">
    <property type="term" value="C:post-mRNA release spliceosomal complex"/>
    <property type="evidence" value="ECO:0007669"/>
    <property type="project" value="TreeGrafter"/>
</dbReference>
<evidence type="ECO:0000313" key="4">
    <source>
        <dbReference type="EMBL" id="TRX90064.1"/>
    </source>
</evidence>
<sequence>MHEDKNDKTDSRIAPQQYPTTYPKKRNVWWRTMAAKVLVLGSPDGKLQEAFAKLETLHKKQNFSFAIVTGNLFAAEQDDEILHKLLSGAIRVPLSTYFTVGTTPLPQTIVERIEKDEDICENLHYLGKRSTTKTSDGVRIVTLGGVLDSSIVGGQSKEQHLPFHTAGDAKALRGAKSADILLTTSWPAAITINSSVAVAPETKDTILASEEIAELCAALKPRYHFSPSPSPFFYEREPFLHPADDESDKKAITRFISLAPFGNSSKAKALYAFNITPGESATSMPAGCTPSPFSSITRKRTAPNDDGQFNRFGNNRDQRGGGRHKRRRQSPPPGPDRCFFCLSNVDVDTHMICCIGTEAYVTTAKGPLPSQDHFASSGLSFPCHQLIIPLSHEPTFQAMGADADNVFKDMTRFKEAMQAMVASQSKHKLGTVTWEISRQRGIHTHWQFMPVPFHLIRKGLVEAGFKVEAENQKYPSFEETNLGSAINEPSDFFRVWIWSDDGETGIQGKELVMRLDDSFRFDLQFGRRVMAKLLGLEARLSWRDVVETAAEEIEDVNKFKAAFKPWDFSLEE</sequence>
<evidence type="ECO:0000256" key="1">
    <source>
        <dbReference type="SAM" id="MobiDB-lite"/>
    </source>
</evidence>
<dbReference type="CDD" id="cd07380">
    <property type="entry name" value="MPP_CWF19_N"/>
    <property type="match status" value="1"/>
</dbReference>
<dbReference type="Pfam" id="PF04677">
    <property type="entry name" value="CwfJ_C_1"/>
    <property type="match status" value="1"/>
</dbReference>
<dbReference type="AlphaFoldDB" id="A0A553HQ26"/>
<gene>
    <name evidence="4" type="ORF">FHL15_008983</name>
</gene>
<keyword evidence="5" id="KW-1185">Reference proteome</keyword>
<dbReference type="OrthoDB" id="444325at2759"/>
<dbReference type="InterPro" id="IPR006768">
    <property type="entry name" value="Cwf19-like_C_dom-1"/>
</dbReference>
<evidence type="ECO:0000259" key="2">
    <source>
        <dbReference type="Pfam" id="PF04676"/>
    </source>
</evidence>
<dbReference type="Proteomes" id="UP000319160">
    <property type="component" value="Unassembled WGS sequence"/>
</dbReference>
<protein>
    <recommendedName>
        <fullName evidence="6">Cwf19-like C-terminal domain-containing protein</fullName>
    </recommendedName>
</protein>
<reference evidence="5" key="1">
    <citation type="submission" date="2019-06" db="EMBL/GenBank/DDBJ databases">
        <title>Draft genome sequence of the griseofulvin-producing fungus Xylaria cubensis strain G536.</title>
        <authorList>
            <person name="Mead M.E."/>
            <person name="Raja H.A."/>
            <person name="Steenwyk J.L."/>
            <person name="Knowles S.L."/>
            <person name="Oberlies N.H."/>
            <person name="Rokas A."/>
        </authorList>
    </citation>
    <scope>NUCLEOTIDE SEQUENCE [LARGE SCALE GENOMIC DNA]</scope>
    <source>
        <strain evidence="5">G536</strain>
    </source>
</reference>
<dbReference type="GO" id="GO:0000398">
    <property type="term" value="P:mRNA splicing, via spliceosome"/>
    <property type="evidence" value="ECO:0007669"/>
    <property type="project" value="TreeGrafter"/>
</dbReference>
<comment type="caution">
    <text evidence="4">The sequence shown here is derived from an EMBL/GenBank/DDBJ whole genome shotgun (WGS) entry which is preliminary data.</text>
</comment>
<accession>A0A553HQ26</accession>
<name>A0A553HQ26_9PEZI</name>
<feature type="domain" description="Cwf19-like C-terminal" evidence="3">
    <location>
        <begin position="334"/>
        <end position="455"/>
    </location>
</feature>
<evidence type="ECO:0000259" key="3">
    <source>
        <dbReference type="Pfam" id="PF04677"/>
    </source>
</evidence>
<dbReference type="STRING" id="2512241.A0A553HQ26"/>
<proteinExistence type="predicted"/>
<dbReference type="InterPro" id="IPR006767">
    <property type="entry name" value="Cwf19-like_C_dom-2"/>
</dbReference>
<evidence type="ECO:0000313" key="5">
    <source>
        <dbReference type="Proteomes" id="UP000319160"/>
    </source>
</evidence>
<dbReference type="InterPro" id="IPR040194">
    <property type="entry name" value="Cwf19-like"/>
</dbReference>
<dbReference type="EMBL" id="VFLP01000059">
    <property type="protein sequence ID" value="TRX90064.1"/>
    <property type="molecule type" value="Genomic_DNA"/>
</dbReference>
<feature type="domain" description="Cwf19-like protein C-terminal" evidence="2">
    <location>
        <begin position="471"/>
        <end position="568"/>
    </location>
</feature>
<dbReference type="Pfam" id="PF04676">
    <property type="entry name" value="CwfJ_C_2"/>
    <property type="match status" value="1"/>
</dbReference>
<feature type="region of interest" description="Disordered" evidence="1">
    <location>
        <begin position="282"/>
        <end position="333"/>
    </location>
</feature>
<dbReference type="GO" id="GO:0061632">
    <property type="term" value="F:RNA lariat debranching enzyme activator activity"/>
    <property type="evidence" value="ECO:0007669"/>
    <property type="project" value="TreeGrafter"/>
</dbReference>
<organism evidence="4 5">
    <name type="scientific">Xylaria flabelliformis</name>
    <dbReference type="NCBI Taxonomy" id="2512241"/>
    <lineage>
        <taxon>Eukaryota</taxon>
        <taxon>Fungi</taxon>
        <taxon>Dikarya</taxon>
        <taxon>Ascomycota</taxon>
        <taxon>Pezizomycotina</taxon>
        <taxon>Sordariomycetes</taxon>
        <taxon>Xylariomycetidae</taxon>
        <taxon>Xylariales</taxon>
        <taxon>Xylariaceae</taxon>
        <taxon>Xylaria</taxon>
    </lineage>
</organism>
<evidence type="ECO:0008006" key="6">
    <source>
        <dbReference type="Google" id="ProtNLM"/>
    </source>
</evidence>
<dbReference type="PANTHER" id="PTHR12072:SF4">
    <property type="entry name" value="CWF19-LIKE PROTEIN 1"/>
    <property type="match status" value="1"/>
</dbReference>
<dbReference type="PANTHER" id="PTHR12072">
    <property type="entry name" value="CWF19, CELL CYCLE CONTROL PROTEIN"/>
    <property type="match status" value="1"/>
</dbReference>